<dbReference type="STRING" id="43678.OJAG_27540"/>
<accession>A0A163QRS5</accession>
<dbReference type="EC" id="3.6.3.-" evidence="6"/>
<feature type="domain" description="ABC transporter" evidence="5">
    <location>
        <begin position="10"/>
        <end position="260"/>
    </location>
</feature>
<evidence type="ECO:0000313" key="7">
    <source>
        <dbReference type="Proteomes" id="UP000076447"/>
    </source>
</evidence>
<evidence type="ECO:0000256" key="3">
    <source>
        <dbReference type="ARBA" id="ARBA00022741"/>
    </source>
</evidence>
<reference evidence="6 7" key="1">
    <citation type="submission" date="2016-01" db="EMBL/GenBank/DDBJ databases">
        <title>Genome sequence of Oerskovia enterophila VJag, an agar and cellulose degrading bacterium.</title>
        <authorList>
            <person name="Poehlein A."/>
            <person name="Jag V."/>
            <person name="Bengelsdorf F."/>
            <person name="Duerre P."/>
            <person name="Daniel R."/>
        </authorList>
    </citation>
    <scope>NUCLEOTIDE SEQUENCE [LARGE SCALE GENOMIC DNA]</scope>
    <source>
        <strain evidence="6 7">VJag</strain>
    </source>
</reference>
<dbReference type="Pfam" id="PF00005">
    <property type="entry name" value="ABC_tran"/>
    <property type="match status" value="2"/>
</dbReference>
<dbReference type="PANTHER" id="PTHR43776:SF7">
    <property type="entry name" value="D,D-DIPEPTIDE TRANSPORT ATP-BINDING PROTEIN DDPF-RELATED"/>
    <property type="match status" value="1"/>
</dbReference>
<dbReference type="Pfam" id="PF08352">
    <property type="entry name" value="oligo_HPY"/>
    <property type="match status" value="2"/>
</dbReference>
<dbReference type="InterPro" id="IPR050319">
    <property type="entry name" value="ABC_transp_ATP-bind"/>
</dbReference>
<evidence type="ECO:0000256" key="4">
    <source>
        <dbReference type="ARBA" id="ARBA00022840"/>
    </source>
</evidence>
<dbReference type="RefSeq" id="WP_068709194.1">
    <property type="nucleotide sequence ID" value="NZ_LRIE01000079.1"/>
</dbReference>
<keyword evidence="2" id="KW-0813">Transport</keyword>
<dbReference type="GO" id="GO:0016887">
    <property type="term" value="F:ATP hydrolysis activity"/>
    <property type="evidence" value="ECO:0007669"/>
    <property type="project" value="InterPro"/>
</dbReference>
<dbReference type="PROSITE" id="PS00211">
    <property type="entry name" value="ABC_TRANSPORTER_1"/>
    <property type="match status" value="2"/>
</dbReference>
<dbReference type="GO" id="GO:0015833">
    <property type="term" value="P:peptide transport"/>
    <property type="evidence" value="ECO:0007669"/>
    <property type="project" value="InterPro"/>
</dbReference>
<dbReference type="InterPro" id="IPR027417">
    <property type="entry name" value="P-loop_NTPase"/>
</dbReference>
<keyword evidence="4 6" id="KW-0067">ATP-binding</keyword>
<dbReference type="OrthoDB" id="3677453at2"/>
<proteinExistence type="inferred from homology"/>
<protein>
    <submittedName>
        <fullName evidence="6">Glutathione import ATP-binding protein GsiA</fullName>
        <ecNumber evidence="6">3.6.3.-</ecNumber>
    </submittedName>
</protein>
<dbReference type="AlphaFoldDB" id="A0A163QRS5"/>
<evidence type="ECO:0000256" key="1">
    <source>
        <dbReference type="ARBA" id="ARBA00005417"/>
    </source>
</evidence>
<dbReference type="PATRIC" id="fig|43678.3.peg.2879"/>
<dbReference type="NCBIfam" id="NF007739">
    <property type="entry name" value="PRK10419.1"/>
    <property type="match status" value="2"/>
</dbReference>
<name>A0A163QRS5_9CELL</name>
<keyword evidence="6" id="KW-0378">Hydrolase</keyword>
<comment type="caution">
    <text evidence="6">The sequence shown here is derived from an EMBL/GenBank/DDBJ whole genome shotgun (WGS) entry which is preliminary data.</text>
</comment>
<dbReference type="InterPro" id="IPR013563">
    <property type="entry name" value="Oligopep_ABC_C"/>
</dbReference>
<dbReference type="SUPFAM" id="SSF52540">
    <property type="entry name" value="P-loop containing nucleoside triphosphate hydrolases"/>
    <property type="match status" value="2"/>
</dbReference>
<organism evidence="6 7">
    <name type="scientific">Oerskovia enterophila</name>
    <dbReference type="NCBI Taxonomy" id="43678"/>
    <lineage>
        <taxon>Bacteria</taxon>
        <taxon>Bacillati</taxon>
        <taxon>Actinomycetota</taxon>
        <taxon>Actinomycetes</taxon>
        <taxon>Micrococcales</taxon>
        <taxon>Cellulomonadaceae</taxon>
        <taxon>Oerskovia</taxon>
    </lineage>
</organism>
<dbReference type="FunFam" id="3.40.50.300:FF:000016">
    <property type="entry name" value="Oligopeptide ABC transporter ATP-binding component"/>
    <property type="match status" value="1"/>
</dbReference>
<dbReference type="GO" id="GO:0055085">
    <property type="term" value="P:transmembrane transport"/>
    <property type="evidence" value="ECO:0007669"/>
    <property type="project" value="UniProtKB-ARBA"/>
</dbReference>
<comment type="similarity">
    <text evidence="1">Belongs to the ABC transporter superfamily.</text>
</comment>
<keyword evidence="3" id="KW-0547">Nucleotide-binding</keyword>
<dbReference type="InterPro" id="IPR003439">
    <property type="entry name" value="ABC_transporter-like_ATP-bd"/>
</dbReference>
<evidence type="ECO:0000256" key="2">
    <source>
        <dbReference type="ARBA" id="ARBA00022448"/>
    </source>
</evidence>
<gene>
    <name evidence="6" type="primary">gsiA_4</name>
    <name evidence="6" type="ORF">OJAG_27540</name>
</gene>
<dbReference type="NCBIfam" id="NF008453">
    <property type="entry name" value="PRK11308.1"/>
    <property type="match status" value="2"/>
</dbReference>
<dbReference type="Proteomes" id="UP000076447">
    <property type="component" value="Unassembled WGS sequence"/>
</dbReference>
<dbReference type="SMART" id="SM00382">
    <property type="entry name" value="AAA"/>
    <property type="match status" value="2"/>
</dbReference>
<dbReference type="CDD" id="cd03257">
    <property type="entry name" value="ABC_NikE_OppD_transporters"/>
    <property type="match status" value="2"/>
</dbReference>
<evidence type="ECO:0000259" key="5">
    <source>
        <dbReference type="PROSITE" id="PS50893"/>
    </source>
</evidence>
<dbReference type="Gene3D" id="3.40.50.300">
    <property type="entry name" value="P-loop containing nucleotide triphosphate hydrolases"/>
    <property type="match status" value="2"/>
</dbReference>
<feature type="domain" description="ABC transporter" evidence="5">
    <location>
        <begin position="320"/>
        <end position="561"/>
    </location>
</feature>
<dbReference type="GO" id="GO:0005524">
    <property type="term" value="F:ATP binding"/>
    <property type="evidence" value="ECO:0007669"/>
    <property type="project" value="UniProtKB-KW"/>
</dbReference>
<dbReference type="InterPro" id="IPR003593">
    <property type="entry name" value="AAA+_ATPase"/>
</dbReference>
<dbReference type="EMBL" id="LRIE01000079">
    <property type="protein sequence ID" value="KZM34456.1"/>
    <property type="molecule type" value="Genomic_DNA"/>
</dbReference>
<dbReference type="PANTHER" id="PTHR43776">
    <property type="entry name" value="TRANSPORT ATP-BINDING PROTEIN"/>
    <property type="match status" value="1"/>
</dbReference>
<evidence type="ECO:0000313" key="6">
    <source>
        <dbReference type="EMBL" id="KZM34456.1"/>
    </source>
</evidence>
<dbReference type="InterPro" id="IPR017871">
    <property type="entry name" value="ABC_transporter-like_CS"/>
</dbReference>
<dbReference type="PROSITE" id="PS50893">
    <property type="entry name" value="ABC_TRANSPORTER_2"/>
    <property type="match status" value="2"/>
</dbReference>
<sequence>MSTDRSAPLLRIDSLAVEYRTRRGTVAAVQDVSFDVLPGETVAVVGESGSGKSTTAHAIVQLLASSAAVTHGRIVFQGTDLATASPAALRSFRGRQIGLVPQDPTVSLDPVKRIGHQVAEVLLVHGLADRRSARAQAVEALGAAGLEDPEVRAQQYPHELSGGMRQRVLIAIAIIAEPALLIADEPTSALDVTVQRQILDHLAALTRRTATSVLLVTHDLGVAADRADRIVVMSGGRVVEVGTPREVLEHPEHPYTRALLASAPSLNAHGELRRTATPLPRAVSERTFAGRAGDPFVARAADDGPADPTGQDVLVARHLVKDFPLPRAAGGGTHRAVDDVSFRIPRGHAFALVGESGSGKSTTARLALRLTDVTSGSVTFDGADVTEVRGARLRDLRRRVQLVHQNPFASLNPRLSVGEVVTDPLAAYGLGSRHERRSRALELLDVVALPASALDRKPSELSGGQRQRVAIARALAINPELLVLDEPVSALDVQVQSQILGLLSGLQESLGLSYLFISHDLAVVREIAHTVAVMHRGKVVETGQVDEVFRSPRHEYTRNLLAAIPGARALHQD</sequence>